<feature type="binding site" description="covalent" evidence="7">
    <location>
        <position position="145"/>
    </location>
    <ligand>
        <name>heme c</name>
        <dbReference type="ChEBI" id="CHEBI:61717"/>
    </ligand>
</feature>
<dbReference type="InterPro" id="IPR010980">
    <property type="entry name" value="Cyt_c/b562"/>
</dbReference>
<gene>
    <name evidence="9" type="ORF">OQ273_17850</name>
</gene>
<dbReference type="Gene3D" id="1.20.120.10">
    <property type="entry name" value="Cytochrome c/b562"/>
    <property type="match status" value="1"/>
</dbReference>
<comment type="caution">
    <text evidence="9">The sequence shown here is derived from an EMBL/GenBank/DDBJ whole genome shotgun (WGS) entry which is preliminary data.</text>
</comment>
<evidence type="ECO:0000256" key="2">
    <source>
        <dbReference type="ARBA" id="ARBA00022617"/>
    </source>
</evidence>
<organism evidence="9 10">
    <name type="scientific">Hoeflea prorocentri</name>
    <dbReference type="NCBI Taxonomy" id="1922333"/>
    <lineage>
        <taxon>Bacteria</taxon>
        <taxon>Pseudomonadati</taxon>
        <taxon>Pseudomonadota</taxon>
        <taxon>Alphaproteobacteria</taxon>
        <taxon>Hyphomicrobiales</taxon>
        <taxon>Rhizobiaceae</taxon>
        <taxon>Hoeflea</taxon>
    </lineage>
</organism>
<dbReference type="GO" id="GO:0005506">
    <property type="term" value="F:iron ion binding"/>
    <property type="evidence" value="ECO:0007669"/>
    <property type="project" value="InterPro"/>
</dbReference>
<dbReference type="GO" id="GO:0020037">
    <property type="term" value="F:heme binding"/>
    <property type="evidence" value="ECO:0007669"/>
    <property type="project" value="InterPro"/>
</dbReference>
<dbReference type="Pfam" id="PF01322">
    <property type="entry name" value="Cytochrom_C_2"/>
    <property type="match status" value="1"/>
</dbReference>
<protein>
    <submittedName>
        <fullName evidence="9">Cytochrome c</fullName>
    </submittedName>
</protein>
<reference evidence="9" key="1">
    <citation type="submission" date="2022-11" db="EMBL/GenBank/DDBJ databases">
        <title>Draft genome sequence of Hoeflea poritis E7-10 and Hoeflea prorocentri PM5-8, separated from scleractinian coral Porites lutea and marine dinoflagellate.</title>
        <authorList>
            <person name="Zhang G."/>
            <person name="Wei Q."/>
            <person name="Cai L."/>
        </authorList>
    </citation>
    <scope>NUCLEOTIDE SEQUENCE</scope>
    <source>
        <strain evidence="9">PM5-8</strain>
    </source>
</reference>
<keyword evidence="5 6" id="KW-0408">Iron</keyword>
<keyword evidence="3 6" id="KW-0479">Metal-binding</keyword>
<evidence type="ECO:0000256" key="8">
    <source>
        <dbReference type="SAM" id="SignalP"/>
    </source>
</evidence>
<evidence type="ECO:0000256" key="6">
    <source>
        <dbReference type="PIRSR" id="PIRSR000027-1"/>
    </source>
</evidence>
<dbReference type="PIRSF" id="PIRSF000027">
    <property type="entry name" value="Cytc_c_prime"/>
    <property type="match status" value="1"/>
</dbReference>
<keyword evidence="4" id="KW-0249">Electron transport</keyword>
<dbReference type="PROSITE" id="PS51009">
    <property type="entry name" value="CYTCII"/>
    <property type="match status" value="1"/>
</dbReference>
<feature type="chain" id="PRO_5040941534" evidence="8">
    <location>
        <begin position="25"/>
        <end position="153"/>
    </location>
</feature>
<comment type="PTM">
    <text evidence="7">Binds 1 heme group per subunit.</text>
</comment>
<evidence type="ECO:0000256" key="7">
    <source>
        <dbReference type="PIRSR" id="PIRSR000027-2"/>
    </source>
</evidence>
<dbReference type="AlphaFoldDB" id="A0A9X3UL51"/>
<proteinExistence type="predicted"/>
<evidence type="ECO:0000313" key="9">
    <source>
        <dbReference type="EMBL" id="MDA5400444.1"/>
    </source>
</evidence>
<evidence type="ECO:0000256" key="4">
    <source>
        <dbReference type="ARBA" id="ARBA00022982"/>
    </source>
</evidence>
<keyword evidence="1" id="KW-0813">Transport</keyword>
<keyword evidence="2 7" id="KW-0349">Heme</keyword>
<name>A0A9X3UL51_9HYPH</name>
<dbReference type="Proteomes" id="UP001151234">
    <property type="component" value="Unassembled WGS sequence"/>
</dbReference>
<feature type="signal peptide" evidence="8">
    <location>
        <begin position="1"/>
        <end position="24"/>
    </location>
</feature>
<feature type="binding site" description="axial binding residue" evidence="6">
    <location>
        <position position="146"/>
    </location>
    <ligand>
        <name>heme c</name>
        <dbReference type="ChEBI" id="CHEBI:61717"/>
    </ligand>
    <ligandPart>
        <name>Fe</name>
        <dbReference type="ChEBI" id="CHEBI:18248"/>
    </ligandPart>
</feature>
<dbReference type="EMBL" id="JAPJZI010000001">
    <property type="protein sequence ID" value="MDA5400444.1"/>
    <property type="molecule type" value="Genomic_DNA"/>
</dbReference>
<evidence type="ECO:0000256" key="3">
    <source>
        <dbReference type="ARBA" id="ARBA00022723"/>
    </source>
</evidence>
<dbReference type="RefSeq" id="WP_267992010.1">
    <property type="nucleotide sequence ID" value="NZ_JAPJZI010000001.1"/>
</dbReference>
<dbReference type="SUPFAM" id="SSF47175">
    <property type="entry name" value="Cytochromes"/>
    <property type="match status" value="1"/>
</dbReference>
<evidence type="ECO:0000256" key="5">
    <source>
        <dbReference type="ARBA" id="ARBA00023004"/>
    </source>
</evidence>
<dbReference type="InterPro" id="IPR002321">
    <property type="entry name" value="Cyt_c_II"/>
</dbReference>
<accession>A0A9X3UL51</accession>
<feature type="binding site" description="covalent" evidence="7">
    <location>
        <position position="142"/>
    </location>
    <ligand>
        <name>heme c</name>
        <dbReference type="ChEBI" id="CHEBI:61717"/>
    </ligand>
</feature>
<dbReference type="GO" id="GO:0009055">
    <property type="term" value="F:electron transfer activity"/>
    <property type="evidence" value="ECO:0007669"/>
    <property type="project" value="InterPro"/>
</dbReference>
<keyword evidence="10" id="KW-1185">Reference proteome</keyword>
<evidence type="ECO:0000256" key="1">
    <source>
        <dbReference type="ARBA" id="ARBA00022448"/>
    </source>
</evidence>
<dbReference type="InterPro" id="IPR012127">
    <property type="entry name" value="Cyt_c_prime"/>
</dbReference>
<evidence type="ECO:0000313" key="10">
    <source>
        <dbReference type="Proteomes" id="UP001151234"/>
    </source>
</evidence>
<keyword evidence="8" id="KW-0732">Signal</keyword>
<sequence>MTLRILHRPTAVFAFCLCSGLALAHSGATGIVKERMDAMKDIAAQMKQIGAMIKGERAYSAAVAASAAAVIAEHAALMPSQFPDGSNEHPSEALPVIWSDWDRFTQSADELTIAATTLSDVVGRATSVEEIQVQFTAVGRTCSACHEAFRKAR</sequence>
<dbReference type="GO" id="GO:0042597">
    <property type="term" value="C:periplasmic space"/>
    <property type="evidence" value="ECO:0007669"/>
    <property type="project" value="InterPro"/>
</dbReference>
<dbReference type="GO" id="GO:0022900">
    <property type="term" value="P:electron transport chain"/>
    <property type="evidence" value="ECO:0007669"/>
    <property type="project" value="InterPro"/>
</dbReference>